<dbReference type="PROSITE" id="PS50893">
    <property type="entry name" value="ABC_TRANSPORTER_2"/>
    <property type="match status" value="1"/>
</dbReference>
<keyword evidence="6" id="KW-1185">Reference proteome</keyword>
<dbReference type="SMART" id="SM00382">
    <property type="entry name" value="AAA"/>
    <property type="match status" value="1"/>
</dbReference>
<dbReference type="EMBL" id="LT906470">
    <property type="protein sequence ID" value="SNV57951.1"/>
    <property type="molecule type" value="Genomic_DNA"/>
</dbReference>
<dbReference type="EC" id="3.6.3.30" evidence="5"/>
<accession>A0A239YFC3</accession>
<sequence>MVIFSFSVVRPSIIVKADGVLPNGITVLTGRSGSGKSTFIKCIAGLVKPTTGIIRYDATTWADRDQKIWVPTQDRRVGYMPQGNIVFPHLSVENNIKYSKRGTSEMCEKLLKRLGLERYRHTKAGQLSGGEQQRVALGRALFSKPTILLLDEPLSALDWTLRKHVREDSIAIIREWNVPCIWVTHDESEAEMVGDRHWICEDGTVIIN</sequence>
<keyword evidence="2" id="KW-0547">Nucleotide-binding</keyword>
<dbReference type="AlphaFoldDB" id="A0A239YFC3"/>
<dbReference type="GO" id="GO:0005524">
    <property type="term" value="F:ATP binding"/>
    <property type="evidence" value="ECO:0007669"/>
    <property type="project" value="UniProtKB-KW"/>
</dbReference>
<dbReference type="RefSeq" id="WP_095065164.1">
    <property type="nucleotide sequence ID" value="NZ_LT906470.1"/>
</dbReference>
<dbReference type="InterPro" id="IPR003439">
    <property type="entry name" value="ABC_transporter-like_ATP-bd"/>
</dbReference>
<reference evidence="5 6" key="1">
    <citation type="submission" date="2017-06" db="EMBL/GenBank/DDBJ databases">
        <authorList>
            <consortium name="Pathogen Informatics"/>
        </authorList>
    </citation>
    <scope>NUCLEOTIDE SEQUENCE [LARGE SCALE GENOMIC DNA]</scope>
    <source>
        <strain evidence="5 6">NCTC12018</strain>
    </source>
</reference>
<dbReference type="Proteomes" id="UP000214973">
    <property type="component" value="Chromosome 1"/>
</dbReference>
<dbReference type="InterPro" id="IPR027417">
    <property type="entry name" value="P-loop_NTPase"/>
</dbReference>
<evidence type="ECO:0000256" key="1">
    <source>
        <dbReference type="ARBA" id="ARBA00022448"/>
    </source>
</evidence>
<dbReference type="GO" id="GO:0016887">
    <property type="term" value="F:ATP hydrolysis activity"/>
    <property type="evidence" value="ECO:0007669"/>
    <property type="project" value="InterPro"/>
</dbReference>
<dbReference type="PANTHER" id="PTHR42781:SF4">
    <property type="entry name" value="SPERMIDINE_PUTRESCINE IMPORT ATP-BINDING PROTEIN POTA"/>
    <property type="match status" value="1"/>
</dbReference>
<proteinExistence type="predicted"/>
<evidence type="ECO:0000313" key="6">
    <source>
        <dbReference type="Proteomes" id="UP000214973"/>
    </source>
</evidence>
<organism evidence="5 6">
    <name type="scientific">Veillonella rodentium</name>
    <dbReference type="NCBI Taxonomy" id="248315"/>
    <lineage>
        <taxon>Bacteria</taxon>
        <taxon>Bacillati</taxon>
        <taxon>Bacillota</taxon>
        <taxon>Negativicutes</taxon>
        <taxon>Veillonellales</taxon>
        <taxon>Veillonellaceae</taxon>
        <taxon>Veillonella</taxon>
    </lineage>
</organism>
<dbReference type="Gene3D" id="3.40.50.300">
    <property type="entry name" value="P-loop containing nucleotide triphosphate hydrolases"/>
    <property type="match status" value="1"/>
</dbReference>
<dbReference type="KEGG" id="vrm:44547418_00324"/>
<keyword evidence="5" id="KW-0378">Hydrolase</keyword>
<protein>
    <submittedName>
        <fullName evidence="5">Fe(3+) ions import ATP-binding protein FbpC</fullName>
        <ecNumber evidence="5">3.6.3.30</ecNumber>
    </submittedName>
</protein>
<name>A0A239YFC3_9FIRM</name>
<evidence type="ECO:0000259" key="4">
    <source>
        <dbReference type="PROSITE" id="PS50893"/>
    </source>
</evidence>
<dbReference type="Pfam" id="PF00005">
    <property type="entry name" value="ABC_tran"/>
    <property type="match status" value="1"/>
</dbReference>
<evidence type="ECO:0000256" key="3">
    <source>
        <dbReference type="ARBA" id="ARBA00022840"/>
    </source>
</evidence>
<dbReference type="InterPro" id="IPR003593">
    <property type="entry name" value="AAA+_ATPase"/>
</dbReference>
<evidence type="ECO:0000313" key="5">
    <source>
        <dbReference type="EMBL" id="SNV57951.1"/>
    </source>
</evidence>
<dbReference type="InterPro" id="IPR050093">
    <property type="entry name" value="ABC_SmlMolc_Importer"/>
</dbReference>
<dbReference type="InterPro" id="IPR017871">
    <property type="entry name" value="ABC_transporter-like_CS"/>
</dbReference>
<keyword evidence="3 5" id="KW-0067">ATP-binding</keyword>
<feature type="domain" description="ABC transporter" evidence="4">
    <location>
        <begin position="1"/>
        <end position="207"/>
    </location>
</feature>
<keyword evidence="1" id="KW-0813">Transport</keyword>
<gene>
    <name evidence="5" type="primary">fbpC</name>
    <name evidence="5" type="ORF">SAMEA44547418_00324</name>
</gene>
<evidence type="ECO:0000256" key="2">
    <source>
        <dbReference type="ARBA" id="ARBA00022741"/>
    </source>
</evidence>
<dbReference type="PROSITE" id="PS00211">
    <property type="entry name" value="ABC_TRANSPORTER_1"/>
    <property type="match status" value="1"/>
</dbReference>
<dbReference type="SUPFAM" id="SSF52540">
    <property type="entry name" value="P-loop containing nucleoside triphosphate hydrolases"/>
    <property type="match status" value="1"/>
</dbReference>
<dbReference type="PANTHER" id="PTHR42781">
    <property type="entry name" value="SPERMIDINE/PUTRESCINE IMPORT ATP-BINDING PROTEIN POTA"/>
    <property type="match status" value="1"/>
</dbReference>